<name>A0A655TDW2_VIBCL</name>
<evidence type="ECO:0000313" key="1">
    <source>
        <dbReference type="EMBL" id="CSC21356.1"/>
    </source>
</evidence>
<evidence type="ECO:0000313" key="2">
    <source>
        <dbReference type="Proteomes" id="UP000041770"/>
    </source>
</evidence>
<accession>A0A655TDW2</accession>
<dbReference type="EMBL" id="CWQY01000004">
    <property type="protein sequence ID" value="CSC21356.1"/>
    <property type="molecule type" value="Genomic_DNA"/>
</dbReference>
<proteinExistence type="predicted"/>
<gene>
    <name evidence="1" type="ORF">ERS013200_00841</name>
</gene>
<dbReference type="Proteomes" id="UP000041770">
    <property type="component" value="Unassembled WGS sequence"/>
</dbReference>
<protein>
    <submittedName>
        <fullName evidence="1">Uncharacterized protein</fullName>
    </submittedName>
</protein>
<dbReference type="AlphaFoldDB" id="A0A655TDW2"/>
<organism evidence="1 2">
    <name type="scientific">Vibrio cholerae</name>
    <dbReference type="NCBI Taxonomy" id="666"/>
    <lineage>
        <taxon>Bacteria</taxon>
        <taxon>Pseudomonadati</taxon>
        <taxon>Pseudomonadota</taxon>
        <taxon>Gammaproteobacteria</taxon>
        <taxon>Vibrionales</taxon>
        <taxon>Vibrionaceae</taxon>
        <taxon>Vibrio</taxon>
    </lineage>
</organism>
<sequence length="122" mass="13803">MELTLIEFLKPHLGGMQGYIAKKSEGANYPAFIIDSNISRGESIYSNKGKPLGYDYDIQINLIDTRYVPIRALRDKVIELLDGFTGELGEFQVIDCQLTDGTLGMNINKNYECVLFFKIKTK</sequence>
<reference evidence="1 2" key="1">
    <citation type="submission" date="2015-07" db="EMBL/GenBank/DDBJ databases">
        <authorList>
            <consortium name="Pathogen Informatics"/>
        </authorList>
    </citation>
    <scope>NUCLEOTIDE SEQUENCE [LARGE SCALE GENOMIC DNA]</scope>
    <source>
        <strain evidence="1 2">A316</strain>
    </source>
</reference>